<dbReference type="EMBL" id="PDUG01000008">
    <property type="protein sequence ID" value="PIC14262.1"/>
    <property type="molecule type" value="Genomic_DNA"/>
</dbReference>
<keyword evidence="3" id="KW-1185">Reference proteome</keyword>
<feature type="compositionally biased region" description="Basic and acidic residues" evidence="1">
    <location>
        <begin position="443"/>
        <end position="473"/>
    </location>
</feature>
<dbReference type="InterPro" id="IPR039908">
    <property type="entry name" value="Sepa-1"/>
</dbReference>
<dbReference type="PANTHER" id="PTHR21504:SF1">
    <property type="entry name" value="IG-LIKE DOMAIN-CONTAINING PROTEIN-RELATED"/>
    <property type="match status" value="1"/>
</dbReference>
<dbReference type="PANTHER" id="PTHR21504">
    <property type="entry name" value="IG-LIKE DOMAIN-CONTAINING PROTEIN-RELATED-RELATED"/>
    <property type="match status" value="1"/>
</dbReference>
<evidence type="ECO:0000256" key="1">
    <source>
        <dbReference type="SAM" id="MobiDB-lite"/>
    </source>
</evidence>
<dbReference type="AlphaFoldDB" id="A0A2G5SH49"/>
<evidence type="ECO:0000313" key="2">
    <source>
        <dbReference type="EMBL" id="PIC14262.1"/>
    </source>
</evidence>
<dbReference type="STRING" id="1611254.A0A2G5SH49"/>
<dbReference type="GO" id="GO:0006914">
    <property type="term" value="P:autophagy"/>
    <property type="evidence" value="ECO:0007669"/>
    <property type="project" value="InterPro"/>
</dbReference>
<feature type="compositionally biased region" description="Basic and acidic residues" evidence="1">
    <location>
        <begin position="342"/>
        <end position="376"/>
    </location>
</feature>
<feature type="compositionally biased region" description="Basic and acidic residues" evidence="1">
    <location>
        <begin position="481"/>
        <end position="541"/>
    </location>
</feature>
<feature type="compositionally biased region" description="Acidic residues" evidence="1">
    <location>
        <begin position="391"/>
        <end position="410"/>
    </location>
</feature>
<proteinExistence type="predicted"/>
<feature type="region of interest" description="Disordered" evidence="1">
    <location>
        <begin position="342"/>
        <end position="571"/>
    </location>
</feature>
<dbReference type="OrthoDB" id="5877238at2759"/>
<accession>A0A2G5SH49</accession>
<dbReference type="Proteomes" id="UP000230233">
    <property type="component" value="Unassembled WGS sequence"/>
</dbReference>
<comment type="caution">
    <text evidence="2">The sequence shown here is derived from an EMBL/GenBank/DDBJ whole genome shotgun (WGS) entry which is preliminary data.</text>
</comment>
<protein>
    <submittedName>
        <fullName evidence="2">Uncharacterized protein</fullName>
    </submittedName>
</protein>
<organism evidence="2 3">
    <name type="scientific">Caenorhabditis nigoni</name>
    <dbReference type="NCBI Taxonomy" id="1611254"/>
    <lineage>
        <taxon>Eukaryota</taxon>
        <taxon>Metazoa</taxon>
        <taxon>Ecdysozoa</taxon>
        <taxon>Nematoda</taxon>
        <taxon>Chromadorea</taxon>
        <taxon>Rhabditida</taxon>
        <taxon>Rhabditina</taxon>
        <taxon>Rhabditomorpha</taxon>
        <taxon>Rhabditoidea</taxon>
        <taxon>Rhabditidae</taxon>
        <taxon>Peloderinae</taxon>
        <taxon>Caenorhabditis</taxon>
    </lineage>
</organism>
<evidence type="ECO:0000313" key="3">
    <source>
        <dbReference type="Proteomes" id="UP000230233"/>
    </source>
</evidence>
<feature type="compositionally biased region" description="Basic and acidic residues" evidence="1">
    <location>
        <begin position="411"/>
        <end position="433"/>
    </location>
</feature>
<gene>
    <name evidence="2" type="ORF">B9Z55_027229</name>
</gene>
<sequence>MSPTPLVVPIKSSTSFFTAKQCLRKRINILGVHRGNSLYAFYEYSSGKFHWHKCQCQIQITESHLTPHYAVYSERKKDHVIFVYNNVTDKIEQYSFNETTGGLEQVDCSELIYDSNLMVREGTVATLQNGRILLQDGSNGGIRKLSQSFGQWVEIPRIAVKTLRDPPQDNQSTTTYPTNEIGPFTYFRIDNCTHNRFHVTIDGSPYYTYQYYNGDFFSCQPCSTCPDPNILMDSQLIPRYSVFSKQHKTLVIFAKSAFTSWVGKFIYTNQGFKEVFYSDVVYDPSVILQSQTLCVLDEGTVVVYQNRNGSLSVDRWDEVERQFRTVPPKKVRIMERGIVEYSKDSKGSKSSEDPEAGEDPKKSEDSDASENSKDSSDSEDAEDSGDSKNEEDSEDFEDSKDPVDTEDSEDPKEYKDPKDYKASEASTDSKDSNDPANTEDSEDPKGCKDSDGSQDSEESKDPVGFEDPKDSKASEASTDSRYSKDSGDSEDSNDLKDFKNSDGSEDSKNSGDSKDPKYFHAVECPKEHEYEEASKDSKDSEASDDAESSGKDSEDSDDSDMSILDPMEVEI</sequence>
<name>A0A2G5SH49_9PELO</name>
<reference evidence="3" key="1">
    <citation type="submission" date="2017-10" db="EMBL/GenBank/DDBJ databases">
        <title>Rapid genome shrinkage in a self-fertile nematode reveals novel sperm competition proteins.</title>
        <authorList>
            <person name="Yin D."/>
            <person name="Schwarz E.M."/>
            <person name="Thomas C.G."/>
            <person name="Felde R.L."/>
            <person name="Korf I.F."/>
            <person name="Cutter A.D."/>
            <person name="Schartner C.M."/>
            <person name="Ralston E.J."/>
            <person name="Meyer B.J."/>
            <person name="Haag E.S."/>
        </authorList>
    </citation>
    <scope>NUCLEOTIDE SEQUENCE [LARGE SCALE GENOMIC DNA]</scope>
    <source>
        <strain evidence="3">JU1422</strain>
    </source>
</reference>